<evidence type="ECO:0000313" key="3">
    <source>
        <dbReference type="Proteomes" id="UP000789375"/>
    </source>
</evidence>
<feature type="compositionally biased region" description="Low complexity" evidence="1">
    <location>
        <begin position="38"/>
        <end position="48"/>
    </location>
</feature>
<organism evidence="2 3">
    <name type="scientific">Funneliformis mosseae</name>
    <name type="common">Endomycorrhizal fungus</name>
    <name type="synonym">Glomus mosseae</name>
    <dbReference type="NCBI Taxonomy" id="27381"/>
    <lineage>
        <taxon>Eukaryota</taxon>
        <taxon>Fungi</taxon>
        <taxon>Fungi incertae sedis</taxon>
        <taxon>Mucoromycota</taxon>
        <taxon>Glomeromycotina</taxon>
        <taxon>Glomeromycetes</taxon>
        <taxon>Glomerales</taxon>
        <taxon>Glomeraceae</taxon>
        <taxon>Funneliformis</taxon>
    </lineage>
</organism>
<gene>
    <name evidence="2" type="ORF">FMOSSE_LOCUS11969</name>
</gene>
<proteinExistence type="predicted"/>
<name>A0A9N9E7S3_FUNMO</name>
<feature type="compositionally biased region" description="Acidic residues" evidence="1">
    <location>
        <begin position="149"/>
        <end position="159"/>
    </location>
</feature>
<feature type="compositionally biased region" description="Acidic residues" evidence="1">
    <location>
        <begin position="100"/>
        <end position="118"/>
    </location>
</feature>
<feature type="region of interest" description="Disordered" evidence="1">
    <location>
        <begin position="72"/>
        <end position="167"/>
    </location>
</feature>
<keyword evidence="3" id="KW-1185">Reference proteome</keyword>
<evidence type="ECO:0000256" key="1">
    <source>
        <dbReference type="SAM" id="MobiDB-lite"/>
    </source>
</evidence>
<feature type="region of interest" description="Disordered" evidence="1">
    <location>
        <begin position="30"/>
        <end position="50"/>
    </location>
</feature>
<evidence type="ECO:0000313" key="2">
    <source>
        <dbReference type="EMBL" id="CAG8661629.1"/>
    </source>
</evidence>
<dbReference type="Proteomes" id="UP000789375">
    <property type="component" value="Unassembled WGS sequence"/>
</dbReference>
<accession>A0A9N9E7S3</accession>
<reference evidence="2" key="1">
    <citation type="submission" date="2021-06" db="EMBL/GenBank/DDBJ databases">
        <authorList>
            <person name="Kallberg Y."/>
            <person name="Tangrot J."/>
            <person name="Rosling A."/>
        </authorList>
    </citation>
    <scope>NUCLEOTIDE SEQUENCE</scope>
    <source>
        <strain evidence="2">87-6 pot B 2015</strain>
    </source>
</reference>
<comment type="caution">
    <text evidence="2">The sequence shown here is derived from an EMBL/GenBank/DDBJ whole genome shotgun (WGS) entry which is preliminary data.</text>
</comment>
<feature type="compositionally biased region" description="Basic and acidic residues" evidence="1">
    <location>
        <begin position="83"/>
        <end position="96"/>
    </location>
</feature>
<dbReference type="EMBL" id="CAJVPP010005204">
    <property type="protein sequence ID" value="CAG8661629.1"/>
    <property type="molecule type" value="Genomic_DNA"/>
</dbReference>
<sequence>MDIDTLNVGKIVEIVSSKKYIDDNDEQLDISQVPNNHLPTSPSLTSTSGSMEIDNLDVEVSPTTNIGKPIEIVSSENDDNEERIDATPRNYVDKPVEIVSSEDDENDDENAYDDDGEQIDATPVEIMSSKRKYDDDNVEQIDTTSSTLENDDDDDDEQIDTTSTTNNRDLAQGEIVDAINDIITEFLVELGNKSFKKEIQHFNKEIELHLLEQSDIVDEQIKLQSSLRKSKLRTNHLRKELLDVQRERDSVCKELANERRAFAKEEQDRKKLEQAHNFLTDIETLREAVDAEDNMQDEEVLDGFKGLLVSVTSRCSDISLSSSSNASVQKCFTKGKVSLDEASGSLGILCRFNMLLEL</sequence>
<protein>
    <submittedName>
        <fullName evidence="2">1441_t:CDS:1</fullName>
    </submittedName>
</protein>
<dbReference type="AlphaFoldDB" id="A0A9N9E7S3"/>